<name>A0A5C1A791_9BACT</name>
<dbReference type="Gene3D" id="1.10.443.10">
    <property type="entry name" value="Intergrase catalytic core"/>
    <property type="match status" value="1"/>
</dbReference>
<dbReference type="InterPro" id="IPR050808">
    <property type="entry name" value="Phage_Integrase"/>
</dbReference>
<gene>
    <name evidence="6" type="ORF">PX52LOC_02048</name>
</gene>
<dbReference type="EMBL" id="CP042425">
    <property type="protein sequence ID" value="QEL15139.1"/>
    <property type="molecule type" value="Genomic_DNA"/>
</dbReference>
<dbReference type="GO" id="GO:0006310">
    <property type="term" value="P:DNA recombination"/>
    <property type="evidence" value="ECO:0007669"/>
    <property type="project" value="UniProtKB-KW"/>
</dbReference>
<dbReference type="PANTHER" id="PTHR30629:SF2">
    <property type="entry name" value="PROPHAGE INTEGRASE INTS-RELATED"/>
    <property type="match status" value="1"/>
</dbReference>
<protein>
    <submittedName>
        <fullName evidence="6">Site-specific integrase</fullName>
    </submittedName>
</protein>
<evidence type="ECO:0000259" key="5">
    <source>
        <dbReference type="PROSITE" id="PS51898"/>
    </source>
</evidence>
<evidence type="ECO:0000256" key="3">
    <source>
        <dbReference type="ARBA" id="ARBA00023125"/>
    </source>
</evidence>
<evidence type="ECO:0000313" key="7">
    <source>
        <dbReference type="Proteomes" id="UP000324974"/>
    </source>
</evidence>
<dbReference type="PROSITE" id="PS51898">
    <property type="entry name" value="TYR_RECOMBINASE"/>
    <property type="match status" value="1"/>
</dbReference>
<evidence type="ECO:0000256" key="2">
    <source>
        <dbReference type="ARBA" id="ARBA00022908"/>
    </source>
</evidence>
<reference evidence="7" key="1">
    <citation type="submission" date="2019-08" db="EMBL/GenBank/DDBJ databases">
        <title>Limnoglobus roseus gen. nov., sp. nov., a novel freshwater planctomycete with a giant genome from the family Gemmataceae.</title>
        <authorList>
            <person name="Kulichevskaya I.S."/>
            <person name="Naumoff D.G."/>
            <person name="Miroshnikov K."/>
            <person name="Ivanova A."/>
            <person name="Philippov D.A."/>
            <person name="Hakobyan A."/>
            <person name="Rijpstra I.C."/>
            <person name="Sinninghe Damste J.S."/>
            <person name="Liesack W."/>
            <person name="Dedysh S.N."/>
        </authorList>
    </citation>
    <scope>NUCLEOTIDE SEQUENCE [LARGE SCALE GENOMIC DNA]</scope>
    <source>
        <strain evidence="7">PX52</strain>
    </source>
</reference>
<dbReference type="KEGG" id="lrs:PX52LOC_02048"/>
<feature type="domain" description="Tyr recombinase" evidence="5">
    <location>
        <begin position="161"/>
        <end position="394"/>
    </location>
</feature>
<dbReference type="Gene3D" id="1.10.150.130">
    <property type="match status" value="1"/>
</dbReference>
<dbReference type="GO" id="GO:0003677">
    <property type="term" value="F:DNA binding"/>
    <property type="evidence" value="ECO:0007669"/>
    <property type="project" value="UniProtKB-KW"/>
</dbReference>
<sequence length="399" mass="45933">MSRRQPAPYFKKSHKAWYVQIGTKQHRLSDDYAEALARCAELLKAHKKAERFIVPSEPLPFTLGQLTSEFLRVAFKDRSPRTRGWYEEKLTPFVRHLGETFPASHLKPLHVEQWVAVHPDWARGTARGVWQAVQRLMRWAERSGRTPHSSVCDYAKPKAGKRSVVISPAEYQRVREAIRSERFLDLVTLAWEIGARPQELLKLEARHFDSANRRFVLPPEEAKGDRWPRIIYLTEAVVPLVDRLVAERPAGRLLLNEAGKAWTPMSVNCQFVAVQHRMGFAAMRERAIEVREEAIQMKLLSLRPSRVVNGREEAKSVAELREEARLKCRRELAQTLAPKYCLYHLRHSWLDRMLKSGVDAMTCAILMGHRDPSTIAKTYQHLSQSPDHLRAALNKKPPG</sequence>
<dbReference type="InterPro" id="IPR002104">
    <property type="entry name" value="Integrase_catalytic"/>
</dbReference>
<dbReference type="InterPro" id="IPR010998">
    <property type="entry name" value="Integrase_recombinase_N"/>
</dbReference>
<organism evidence="6 7">
    <name type="scientific">Limnoglobus roseus</name>
    <dbReference type="NCBI Taxonomy" id="2598579"/>
    <lineage>
        <taxon>Bacteria</taxon>
        <taxon>Pseudomonadati</taxon>
        <taxon>Planctomycetota</taxon>
        <taxon>Planctomycetia</taxon>
        <taxon>Gemmatales</taxon>
        <taxon>Gemmataceae</taxon>
        <taxon>Limnoglobus</taxon>
    </lineage>
</organism>
<dbReference type="InterPro" id="IPR013762">
    <property type="entry name" value="Integrase-like_cat_sf"/>
</dbReference>
<keyword evidence="7" id="KW-1185">Reference proteome</keyword>
<dbReference type="RefSeq" id="WP_149109979.1">
    <property type="nucleotide sequence ID" value="NZ_CP042425.1"/>
</dbReference>
<dbReference type="Pfam" id="PF00589">
    <property type="entry name" value="Phage_integrase"/>
    <property type="match status" value="1"/>
</dbReference>
<evidence type="ECO:0000313" key="6">
    <source>
        <dbReference type="EMBL" id="QEL15139.1"/>
    </source>
</evidence>
<keyword evidence="3" id="KW-0238">DNA-binding</keyword>
<proteinExistence type="inferred from homology"/>
<dbReference type="PANTHER" id="PTHR30629">
    <property type="entry name" value="PROPHAGE INTEGRASE"/>
    <property type="match status" value="1"/>
</dbReference>
<evidence type="ECO:0000256" key="1">
    <source>
        <dbReference type="ARBA" id="ARBA00008857"/>
    </source>
</evidence>
<dbReference type="InterPro" id="IPR011010">
    <property type="entry name" value="DNA_brk_join_enz"/>
</dbReference>
<keyword evidence="4" id="KW-0233">DNA recombination</keyword>
<accession>A0A5C1A791</accession>
<dbReference type="SUPFAM" id="SSF56349">
    <property type="entry name" value="DNA breaking-rejoining enzymes"/>
    <property type="match status" value="2"/>
</dbReference>
<dbReference type="AlphaFoldDB" id="A0A5C1A791"/>
<comment type="similarity">
    <text evidence="1">Belongs to the 'phage' integrase family.</text>
</comment>
<evidence type="ECO:0000256" key="4">
    <source>
        <dbReference type="ARBA" id="ARBA00023172"/>
    </source>
</evidence>
<dbReference type="GO" id="GO:0015074">
    <property type="term" value="P:DNA integration"/>
    <property type="evidence" value="ECO:0007669"/>
    <property type="project" value="UniProtKB-KW"/>
</dbReference>
<dbReference type="OrthoDB" id="255290at2"/>
<keyword evidence="2" id="KW-0229">DNA integration</keyword>
<dbReference type="Proteomes" id="UP000324974">
    <property type="component" value="Chromosome"/>
</dbReference>